<evidence type="ECO:0000256" key="1">
    <source>
        <dbReference type="SAM" id="MobiDB-lite"/>
    </source>
</evidence>
<evidence type="ECO:0000313" key="3">
    <source>
        <dbReference type="Proteomes" id="UP000222542"/>
    </source>
</evidence>
<reference evidence="2 3" key="2">
    <citation type="journal article" date="2017" name="Genome Biol.">
        <title>New reference genome sequences of hot pepper reveal the massive evolution of plant disease-resistance genes by retroduplication.</title>
        <authorList>
            <person name="Kim S."/>
            <person name="Park J."/>
            <person name="Yeom S.I."/>
            <person name="Kim Y.M."/>
            <person name="Seo E."/>
            <person name="Kim K.T."/>
            <person name="Kim M.S."/>
            <person name="Lee J.M."/>
            <person name="Cheong K."/>
            <person name="Shin H.S."/>
            <person name="Kim S.B."/>
            <person name="Han K."/>
            <person name="Lee J."/>
            <person name="Park M."/>
            <person name="Lee H.A."/>
            <person name="Lee H.Y."/>
            <person name="Lee Y."/>
            <person name="Oh S."/>
            <person name="Lee J.H."/>
            <person name="Choi E."/>
            <person name="Choi E."/>
            <person name="Lee S.E."/>
            <person name="Jeon J."/>
            <person name="Kim H."/>
            <person name="Choi G."/>
            <person name="Song H."/>
            <person name="Lee J."/>
            <person name="Lee S.C."/>
            <person name="Kwon J.K."/>
            <person name="Lee H.Y."/>
            <person name="Koo N."/>
            <person name="Hong Y."/>
            <person name="Kim R.W."/>
            <person name="Kang W.H."/>
            <person name="Huh J.H."/>
            <person name="Kang B.C."/>
            <person name="Yang T.J."/>
            <person name="Lee Y.H."/>
            <person name="Bennetzen J.L."/>
            <person name="Choi D."/>
        </authorList>
    </citation>
    <scope>NUCLEOTIDE SEQUENCE [LARGE SCALE GENOMIC DNA]</scope>
    <source>
        <strain evidence="3">cv. CM334</strain>
    </source>
</reference>
<comment type="caution">
    <text evidence="2">The sequence shown here is derived from an EMBL/GenBank/DDBJ whole genome shotgun (WGS) entry which is preliminary data.</text>
</comment>
<dbReference type="Gramene" id="PHT93638">
    <property type="protein sequence ID" value="PHT93638"/>
    <property type="gene ID" value="T459_01520"/>
</dbReference>
<gene>
    <name evidence="2" type="ORF">T459_01520</name>
</gene>
<dbReference type="AlphaFoldDB" id="A0A2G3AHG9"/>
<evidence type="ECO:0000313" key="2">
    <source>
        <dbReference type="EMBL" id="PHT93638.1"/>
    </source>
</evidence>
<accession>A0A2G3AHG9</accession>
<sequence length="70" mass="7673">MGEMIEDGIKTGLIMSFAILKATTQAIQIGSESVRGKKYEEDVSAIVVGQHAREKGPHHRYPQAQTQAYA</sequence>
<reference evidence="2 3" key="1">
    <citation type="journal article" date="2014" name="Nat. Genet.">
        <title>Genome sequence of the hot pepper provides insights into the evolution of pungency in Capsicum species.</title>
        <authorList>
            <person name="Kim S."/>
            <person name="Park M."/>
            <person name="Yeom S.I."/>
            <person name="Kim Y.M."/>
            <person name="Lee J.M."/>
            <person name="Lee H.A."/>
            <person name="Seo E."/>
            <person name="Choi J."/>
            <person name="Cheong K."/>
            <person name="Kim K.T."/>
            <person name="Jung K."/>
            <person name="Lee G.W."/>
            <person name="Oh S.K."/>
            <person name="Bae C."/>
            <person name="Kim S.B."/>
            <person name="Lee H.Y."/>
            <person name="Kim S.Y."/>
            <person name="Kim M.S."/>
            <person name="Kang B.C."/>
            <person name="Jo Y.D."/>
            <person name="Yang H.B."/>
            <person name="Jeong H.J."/>
            <person name="Kang W.H."/>
            <person name="Kwon J.K."/>
            <person name="Shin C."/>
            <person name="Lim J.Y."/>
            <person name="Park J.H."/>
            <person name="Huh J.H."/>
            <person name="Kim J.S."/>
            <person name="Kim B.D."/>
            <person name="Cohen O."/>
            <person name="Paran I."/>
            <person name="Suh M.C."/>
            <person name="Lee S.B."/>
            <person name="Kim Y.K."/>
            <person name="Shin Y."/>
            <person name="Noh S.J."/>
            <person name="Park J."/>
            <person name="Seo Y.S."/>
            <person name="Kwon S.Y."/>
            <person name="Kim H.A."/>
            <person name="Park J.M."/>
            <person name="Kim H.J."/>
            <person name="Choi S.B."/>
            <person name="Bosland P.W."/>
            <person name="Reeves G."/>
            <person name="Jo S.H."/>
            <person name="Lee B.W."/>
            <person name="Cho H.T."/>
            <person name="Choi H.S."/>
            <person name="Lee M.S."/>
            <person name="Yu Y."/>
            <person name="Do Choi Y."/>
            <person name="Park B.S."/>
            <person name="van Deynze A."/>
            <person name="Ashrafi H."/>
            <person name="Hill T."/>
            <person name="Kim W.T."/>
            <person name="Pai H.S."/>
            <person name="Ahn H.K."/>
            <person name="Yeam I."/>
            <person name="Giovannoni J.J."/>
            <person name="Rose J.K."/>
            <person name="Sorensen I."/>
            <person name="Lee S.J."/>
            <person name="Kim R.W."/>
            <person name="Choi I.Y."/>
            <person name="Choi B.S."/>
            <person name="Lim J.S."/>
            <person name="Lee Y.H."/>
            <person name="Choi D."/>
        </authorList>
    </citation>
    <scope>NUCLEOTIDE SEQUENCE [LARGE SCALE GENOMIC DNA]</scope>
    <source>
        <strain evidence="3">cv. CM334</strain>
    </source>
</reference>
<protein>
    <submittedName>
        <fullName evidence="2">Uncharacterized protein</fullName>
    </submittedName>
</protein>
<organism evidence="2 3">
    <name type="scientific">Capsicum annuum</name>
    <name type="common">Capsicum pepper</name>
    <dbReference type="NCBI Taxonomy" id="4072"/>
    <lineage>
        <taxon>Eukaryota</taxon>
        <taxon>Viridiplantae</taxon>
        <taxon>Streptophyta</taxon>
        <taxon>Embryophyta</taxon>
        <taxon>Tracheophyta</taxon>
        <taxon>Spermatophyta</taxon>
        <taxon>Magnoliopsida</taxon>
        <taxon>eudicotyledons</taxon>
        <taxon>Gunneridae</taxon>
        <taxon>Pentapetalae</taxon>
        <taxon>asterids</taxon>
        <taxon>lamiids</taxon>
        <taxon>Solanales</taxon>
        <taxon>Solanaceae</taxon>
        <taxon>Solanoideae</taxon>
        <taxon>Capsiceae</taxon>
        <taxon>Capsicum</taxon>
    </lineage>
</organism>
<proteinExistence type="predicted"/>
<dbReference type="EMBL" id="AYRZ02000001">
    <property type="protein sequence ID" value="PHT93638.1"/>
    <property type="molecule type" value="Genomic_DNA"/>
</dbReference>
<keyword evidence="3" id="KW-1185">Reference proteome</keyword>
<name>A0A2G3AHG9_CAPAN</name>
<feature type="region of interest" description="Disordered" evidence="1">
    <location>
        <begin position="51"/>
        <end position="70"/>
    </location>
</feature>
<dbReference type="Proteomes" id="UP000222542">
    <property type="component" value="Unassembled WGS sequence"/>
</dbReference>